<evidence type="ECO:0000313" key="9">
    <source>
        <dbReference type="Proteomes" id="UP000011761"/>
    </source>
</evidence>
<evidence type="ECO:0000313" key="8">
    <source>
        <dbReference type="EMBL" id="EMC94138.1"/>
    </source>
</evidence>
<keyword evidence="5" id="KW-0378">Hydrolase</keyword>
<evidence type="ECO:0000256" key="6">
    <source>
        <dbReference type="SAM" id="MobiDB-lite"/>
    </source>
</evidence>
<dbReference type="GO" id="GO:0070139">
    <property type="term" value="F:SUMO-specific endopeptidase activity"/>
    <property type="evidence" value="ECO:0007669"/>
    <property type="project" value="TreeGrafter"/>
</dbReference>
<dbReference type="GO" id="GO:0016926">
    <property type="term" value="P:protein desumoylation"/>
    <property type="evidence" value="ECO:0007669"/>
    <property type="project" value="TreeGrafter"/>
</dbReference>
<keyword evidence="9" id="KW-1185">Reference proteome</keyword>
<feature type="domain" description="Ubiquitin-like protease family profile" evidence="7">
    <location>
        <begin position="824"/>
        <end position="1115"/>
    </location>
</feature>
<feature type="region of interest" description="Disordered" evidence="6">
    <location>
        <begin position="123"/>
        <end position="171"/>
    </location>
</feature>
<feature type="compositionally biased region" description="Polar residues" evidence="6">
    <location>
        <begin position="490"/>
        <end position="500"/>
    </location>
</feature>
<protein>
    <recommendedName>
        <fullName evidence="7">Ubiquitin-like protease family profile domain-containing protein</fullName>
    </recommendedName>
</protein>
<dbReference type="RefSeq" id="XP_007679052.1">
    <property type="nucleotide sequence ID" value="XM_007680862.1"/>
</dbReference>
<feature type="compositionally biased region" description="Polar residues" evidence="6">
    <location>
        <begin position="35"/>
        <end position="49"/>
    </location>
</feature>
<feature type="compositionally biased region" description="Low complexity" evidence="6">
    <location>
        <begin position="1350"/>
        <end position="1361"/>
    </location>
</feature>
<dbReference type="SUPFAM" id="SSF54001">
    <property type="entry name" value="Cysteine proteinases"/>
    <property type="match status" value="1"/>
</dbReference>
<evidence type="ECO:0000256" key="5">
    <source>
        <dbReference type="ARBA" id="ARBA00022801"/>
    </source>
</evidence>
<feature type="compositionally biased region" description="Basic and acidic residues" evidence="6">
    <location>
        <begin position="405"/>
        <end position="432"/>
    </location>
</feature>
<dbReference type="Gene3D" id="3.40.395.10">
    <property type="entry name" value="Adenoviral Proteinase, Chain A"/>
    <property type="match status" value="1"/>
</dbReference>
<dbReference type="PANTHER" id="PTHR46896:SF3">
    <property type="entry name" value="FI06413P-RELATED"/>
    <property type="match status" value="1"/>
</dbReference>
<feature type="region of interest" description="Disordered" evidence="6">
    <location>
        <begin position="762"/>
        <end position="793"/>
    </location>
</feature>
<keyword evidence="3" id="KW-0645">Protease</keyword>
<proteinExistence type="inferred from homology"/>
<feature type="compositionally biased region" description="Basic residues" evidence="6">
    <location>
        <begin position="221"/>
        <end position="232"/>
    </location>
</feature>
<dbReference type="GeneID" id="19109045"/>
<feature type="compositionally biased region" description="Polar residues" evidence="6">
    <location>
        <begin position="278"/>
        <end position="289"/>
    </location>
</feature>
<dbReference type="eggNOG" id="KOG0779">
    <property type="taxonomic scope" value="Eukaryota"/>
</dbReference>
<feature type="compositionally biased region" description="Polar residues" evidence="6">
    <location>
        <begin position="362"/>
        <end position="378"/>
    </location>
</feature>
<feature type="compositionally biased region" description="Basic and acidic residues" evidence="6">
    <location>
        <begin position="558"/>
        <end position="568"/>
    </location>
</feature>
<dbReference type="InterPro" id="IPR051947">
    <property type="entry name" value="Sentrin-specific_protease"/>
</dbReference>
<feature type="compositionally biased region" description="Low complexity" evidence="6">
    <location>
        <begin position="1234"/>
        <end position="1255"/>
    </location>
</feature>
<feature type="region of interest" description="Disordered" evidence="6">
    <location>
        <begin position="405"/>
        <end position="568"/>
    </location>
</feature>
<dbReference type="GO" id="GO:0005737">
    <property type="term" value="C:cytoplasm"/>
    <property type="evidence" value="ECO:0007669"/>
    <property type="project" value="TreeGrafter"/>
</dbReference>
<dbReference type="PROSITE" id="PS50600">
    <property type="entry name" value="ULP_PROTEASE"/>
    <property type="match status" value="1"/>
</dbReference>
<feature type="region of interest" description="Disordered" evidence="6">
    <location>
        <begin position="705"/>
        <end position="731"/>
    </location>
</feature>
<dbReference type="PANTHER" id="PTHR46896">
    <property type="entry name" value="SENTRIN-SPECIFIC PROTEASE"/>
    <property type="match status" value="1"/>
</dbReference>
<feature type="region of interest" description="Disordered" evidence="6">
    <location>
        <begin position="28"/>
        <end position="97"/>
    </location>
</feature>
<gene>
    <name evidence="8" type="ORF">BAUCODRAFT_150345</name>
</gene>
<feature type="region of interest" description="Disordered" evidence="6">
    <location>
        <begin position="206"/>
        <end position="242"/>
    </location>
</feature>
<feature type="compositionally biased region" description="Polar residues" evidence="6">
    <location>
        <begin position="1378"/>
        <end position="1398"/>
    </location>
</feature>
<dbReference type="InterPro" id="IPR003653">
    <property type="entry name" value="Peptidase_C48_C"/>
</dbReference>
<sequence length="1456" mass="160484">MFFRLGDTDLTHQITSIKEYIWGGRTAIDGHDESPTNTSTVDKLNSSGRSHARNTDGADDEVVEVSQPRDKGGARKRGREVESVQLPSAKRQQQGPSELELRLVGDYAVPAKARAIVFPGPWQENRTSAKPGMGGPRVFRPQNTLNDDPYAAERTWPGTPRPTHQGSQSDFWDDNKSAAKQKQTVLPMVASKDSNVSDFRRQIPRYANAGNGFTDGSNERRAKKPKTSHHTKQGTLMSDPVDLTSNEEDEAIISAPVAAMNGRQTASAKESPVPSIRVRSTASSGSHGTQHSHARKEQRPMTALQASNQHMLKPKPPRKPRNDDAFSKPSSRGASIASQSGGNSTGARAAPSSIEVLDERVTQVQSGTVHNNRSSSRNGEVPEICLDRDTNEYVDQTVLRRTADQARRANDAWTDCGKEAQARQQMRNDTKRNAQAQRRSIDEETAVPAPEHAANEQSRDAAESTKRLGQIFVREEADESISAEPKKQKASQQMMVNSRVSPIKESLSDDELQGGNTVPSEHFRNVSPAKRPTDHRTRRSPSDIKPTPFKESCTWKKQPVEKPHEARADPEEWPVIAFYSKSYCTTRKTVKLKYDEHENSLEVYEDGMPAVITGKQRSVGLGPSEVRTIKHSKHNTRVYITGSVTDVSNGHICIAFSDERGVNWFLGRIMLATNHHVTIKHIEDEQLNKTFFKQSAEITEAFERAKANPAARKPANQSSATHRSHRLDDENDEHIIYDKMPVTRKNVRQSMVGGEGALSAANVGEDAATSRHLDNAAEPRRSARERKSVVERAPSPTLERWTVLHKPKRWPHPVAYPPQGLRRVTVEFDDLERLDEGEFLNDNIISFALRKAEEEMKPELKERVHFFNTFFYTTLTTKNGKKEFNYKGVQRWTKNKDLLGTPYIVVPINIHMHWIVAIICNLDKLSRKPALFDKAVSDDESDGSIRSEGEAASGPQKPAAAGMNGNNSNTADVLIRQEVATNQMHDLSLSDDGRRSSHDSASSSGDDGKARAMEALASNLKISTATRKKKGRKKPAAPVRKFSPDAPTIICLDSFGNARATEMRNLKDYIVFEAEAKRAMKVDREDIQGINAKGIPEQTNFCDCGVYLIGYIEAFARDPDGFVKKVITRQMDKQADFANFNPSEKRAQIREQLLALEREQTAARVAAKKAKAGVGKASPAAASETTTAERAASRIAASAAASPRDSPGPLQTKQPPSQRPEQSKQSQPPPSARQPPSAQQEVFSTKAQASSPASHSRSRANEHRPRSAQAAKEPAMTAQEAKRQRPAFGPDDGDADKLEAKPARPLPPSGPGRNDHLFPSTRIIVPHDDWNGSQSGDEDDDNAGMLDHPNNNARNSNNAQAVDADQESPLLDHLSKSLIASQESDAIVPMSQQPTSEGHVQHDGVTTEAAGDNQTQDSLVLLDVKERPAEVADSQEGWQASNFRTPLAGKRTSFTD</sequence>
<feature type="region of interest" description="Disordered" evidence="6">
    <location>
        <begin position="256"/>
        <end position="384"/>
    </location>
</feature>
<feature type="region of interest" description="Disordered" evidence="6">
    <location>
        <begin position="936"/>
        <end position="968"/>
    </location>
</feature>
<dbReference type="Pfam" id="PF02902">
    <property type="entry name" value="Peptidase_C48"/>
    <property type="match status" value="1"/>
</dbReference>
<feature type="compositionally biased region" description="Basic and acidic residues" evidence="6">
    <location>
        <begin position="453"/>
        <end position="466"/>
    </location>
</feature>
<dbReference type="Proteomes" id="UP000011761">
    <property type="component" value="Unassembled WGS sequence"/>
</dbReference>
<dbReference type="OrthoDB" id="442460at2759"/>
<keyword evidence="4" id="KW-0833">Ubl conjugation pathway</keyword>
<feature type="compositionally biased region" description="Low complexity" evidence="6">
    <location>
        <begin position="1172"/>
        <end position="1226"/>
    </location>
</feature>
<keyword evidence="2" id="KW-0597">Phosphoprotein</keyword>
<evidence type="ECO:0000256" key="1">
    <source>
        <dbReference type="ARBA" id="ARBA00005234"/>
    </source>
</evidence>
<feature type="compositionally biased region" description="Basic and acidic residues" evidence="6">
    <location>
        <begin position="768"/>
        <end position="790"/>
    </location>
</feature>
<evidence type="ECO:0000256" key="2">
    <source>
        <dbReference type="ARBA" id="ARBA00022553"/>
    </source>
</evidence>
<feature type="region of interest" description="Disordered" evidence="6">
    <location>
        <begin position="1428"/>
        <end position="1456"/>
    </location>
</feature>
<feature type="region of interest" description="Disordered" evidence="6">
    <location>
        <begin position="987"/>
        <end position="1009"/>
    </location>
</feature>
<accession>M2MRN3</accession>
<dbReference type="EMBL" id="KB445559">
    <property type="protein sequence ID" value="EMC94138.1"/>
    <property type="molecule type" value="Genomic_DNA"/>
</dbReference>
<dbReference type="STRING" id="717646.M2MRN3"/>
<organism evidence="8 9">
    <name type="scientific">Baudoinia panamericana (strain UAMH 10762)</name>
    <name type="common">Angels' share fungus</name>
    <name type="synonym">Baudoinia compniacensis (strain UAMH 10762)</name>
    <dbReference type="NCBI Taxonomy" id="717646"/>
    <lineage>
        <taxon>Eukaryota</taxon>
        <taxon>Fungi</taxon>
        <taxon>Dikarya</taxon>
        <taxon>Ascomycota</taxon>
        <taxon>Pezizomycotina</taxon>
        <taxon>Dothideomycetes</taxon>
        <taxon>Dothideomycetidae</taxon>
        <taxon>Mycosphaerellales</taxon>
        <taxon>Teratosphaeriaceae</taxon>
        <taxon>Baudoinia</taxon>
    </lineage>
</organism>
<feature type="compositionally biased region" description="Polar residues" evidence="6">
    <location>
        <begin position="328"/>
        <end position="346"/>
    </location>
</feature>
<evidence type="ECO:0000256" key="4">
    <source>
        <dbReference type="ARBA" id="ARBA00022786"/>
    </source>
</evidence>
<comment type="similarity">
    <text evidence="1">Belongs to the peptidase C48 family.</text>
</comment>
<evidence type="ECO:0000259" key="7">
    <source>
        <dbReference type="PROSITE" id="PS50600"/>
    </source>
</evidence>
<reference evidence="8 9" key="1">
    <citation type="journal article" date="2012" name="PLoS Pathog.">
        <title>Diverse lifestyles and strategies of plant pathogenesis encoded in the genomes of eighteen Dothideomycetes fungi.</title>
        <authorList>
            <person name="Ohm R.A."/>
            <person name="Feau N."/>
            <person name="Henrissat B."/>
            <person name="Schoch C.L."/>
            <person name="Horwitz B.A."/>
            <person name="Barry K.W."/>
            <person name="Condon B.J."/>
            <person name="Copeland A.C."/>
            <person name="Dhillon B."/>
            <person name="Glaser F."/>
            <person name="Hesse C.N."/>
            <person name="Kosti I."/>
            <person name="LaButti K."/>
            <person name="Lindquist E.A."/>
            <person name="Lucas S."/>
            <person name="Salamov A.A."/>
            <person name="Bradshaw R.E."/>
            <person name="Ciuffetti L."/>
            <person name="Hamelin R.C."/>
            <person name="Kema G.H.J."/>
            <person name="Lawrence C."/>
            <person name="Scott J.A."/>
            <person name="Spatafora J.W."/>
            <person name="Turgeon B.G."/>
            <person name="de Wit P.J.G.M."/>
            <person name="Zhong S."/>
            <person name="Goodwin S.B."/>
            <person name="Grigoriev I.V."/>
        </authorList>
    </citation>
    <scope>NUCLEOTIDE SEQUENCE [LARGE SCALE GENOMIC DNA]</scope>
    <source>
        <strain evidence="8 9">UAMH 10762</strain>
    </source>
</reference>
<dbReference type="HOGENOM" id="CLU_251008_0_0_1"/>
<dbReference type="GO" id="GO:0006508">
    <property type="term" value="P:proteolysis"/>
    <property type="evidence" value="ECO:0007669"/>
    <property type="project" value="UniProtKB-KW"/>
</dbReference>
<evidence type="ECO:0000256" key="3">
    <source>
        <dbReference type="ARBA" id="ARBA00022670"/>
    </source>
</evidence>
<dbReference type="GO" id="GO:0005634">
    <property type="term" value="C:nucleus"/>
    <property type="evidence" value="ECO:0007669"/>
    <property type="project" value="TreeGrafter"/>
</dbReference>
<name>M2MRN3_BAUPA</name>
<dbReference type="KEGG" id="bcom:BAUCODRAFT_150345"/>
<feature type="region of interest" description="Disordered" evidence="6">
    <location>
        <begin position="1169"/>
        <end position="1416"/>
    </location>
</feature>
<feature type="compositionally biased region" description="Low complexity" evidence="6">
    <location>
        <begin position="707"/>
        <end position="716"/>
    </location>
</feature>
<dbReference type="InterPro" id="IPR038765">
    <property type="entry name" value="Papain-like_cys_pep_sf"/>
</dbReference>